<organism evidence="1 2">
    <name type="scientific">Bifidobacterium scaligerum</name>
    <dbReference type="NCBI Taxonomy" id="2052656"/>
    <lineage>
        <taxon>Bacteria</taxon>
        <taxon>Bacillati</taxon>
        <taxon>Actinomycetota</taxon>
        <taxon>Actinomycetes</taxon>
        <taxon>Bifidobacteriales</taxon>
        <taxon>Bifidobacteriaceae</taxon>
        <taxon>Bifidobacterium</taxon>
    </lineage>
</organism>
<keyword evidence="2" id="KW-1185">Reference proteome</keyword>
<evidence type="ECO:0000313" key="2">
    <source>
        <dbReference type="Proteomes" id="UP000228755"/>
    </source>
</evidence>
<dbReference type="RefSeq" id="WP_100495784.1">
    <property type="nucleotide sequence ID" value="NZ_PGLQ01000001.1"/>
</dbReference>
<protein>
    <submittedName>
        <fullName evidence="1">Uncharacterized protein</fullName>
    </submittedName>
</protein>
<evidence type="ECO:0000313" key="1">
    <source>
        <dbReference type="EMBL" id="PJM80014.1"/>
    </source>
</evidence>
<accession>A0A2M9HT79</accession>
<dbReference type="EMBL" id="PGLQ01000001">
    <property type="protein sequence ID" value="PJM80014.1"/>
    <property type="molecule type" value="Genomic_DNA"/>
</dbReference>
<reference evidence="1 2" key="1">
    <citation type="submission" date="2017-11" db="EMBL/GenBank/DDBJ databases">
        <title>Draft genome sequences of strains TRE 1, TRE D, TRE H and TRI 7, isolated from tamarins, belonging to four potential novel Bifidobacterium species.</title>
        <authorList>
            <person name="Mattarelli P."/>
            <person name="Modesto M."/>
            <person name="Bonetti A."/>
            <person name="Puglisi E."/>
            <person name="Morelli L."/>
        </authorList>
    </citation>
    <scope>NUCLEOTIDE SEQUENCE [LARGE SCALE GENOMIC DNA]</scope>
    <source>
        <strain evidence="2">TRED</strain>
    </source>
</reference>
<dbReference type="AlphaFoldDB" id="A0A2M9HT79"/>
<dbReference type="OrthoDB" id="4350801at2"/>
<proteinExistence type="predicted"/>
<sequence length="319" mass="34727">MESITHYINGVRIDESFCSIQQGSTLLAAISPNRTVTTAPGRHGSIPTGLPPVFPERTVTLNCKTFGNKYRAGLERLARMCTAPSVTLGRRFDDGPMQETAAELTSFAADDDSLHPGISVSFTAVFAMPQVWWRDPQAYDRPLASNATASLWPAARTWTQKYWTRWSGEANNSTSLLADFVTMWMGEENNSTSLLIPLADGVPDGMFGDAPVTDLILRLPKGVTSATVTDPVSNTGVIWQGNANANMFTYVDCGNSQAWQSTNDHQWTKSGSDVTGGLDYPAGGMLQCWPSPTDNGYRLATKLTGSADPLLAHVRRAWW</sequence>
<comment type="caution">
    <text evidence="1">The sequence shown here is derived from an EMBL/GenBank/DDBJ whole genome shotgun (WGS) entry which is preliminary data.</text>
</comment>
<gene>
    <name evidence="1" type="ORF">CUU80_02450</name>
</gene>
<name>A0A2M9HT79_9BIFI</name>
<dbReference type="Proteomes" id="UP000228755">
    <property type="component" value="Unassembled WGS sequence"/>
</dbReference>